<sequence length="171" mass="18936">MWCAIVSTTYVICLILTIYSYTAACLRKKADKRPHAGTSGLTITSNTQTRAPDSEFKKASVVTAKRLDLRPLAATPPEEKPPRSQAQTKSVMNPMSVTLPQDQQMGEGCDDYLNKLGEASAHENPRSTQRTRTERPDLPPGLMKTARDKNKKSRVQSEQKCNTMEGVPTIK</sequence>
<name>A0A7I4Y1B0_HAECO</name>
<keyword evidence="3" id="KW-1185">Reference proteome</keyword>
<evidence type="ECO:0000313" key="3">
    <source>
        <dbReference type="Proteomes" id="UP000025227"/>
    </source>
</evidence>
<keyword evidence="2" id="KW-0812">Transmembrane</keyword>
<keyword evidence="2" id="KW-1133">Transmembrane helix</keyword>
<feature type="compositionally biased region" description="Polar residues" evidence="1">
    <location>
        <begin position="84"/>
        <end position="93"/>
    </location>
</feature>
<evidence type="ECO:0000313" key="4">
    <source>
        <dbReference type="WBParaSite" id="HCON_00041900-00001"/>
    </source>
</evidence>
<accession>A0A7I4Y1B0</accession>
<reference evidence="4" key="1">
    <citation type="submission" date="2020-12" db="UniProtKB">
        <authorList>
            <consortium name="WormBaseParasite"/>
        </authorList>
    </citation>
    <scope>IDENTIFICATION</scope>
    <source>
        <strain evidence="4">MHco3</strain>
    </source>
</reference>
<dbReference type="WBParaSite" id="HCON_00041900-00001">
    <property type="protein sequence ID" value="HCON_00041900-00001"/>
    <property type="gene ID" value="HCON_00041900"/>
</dbReference>
<feature type="transmembrane region" description="Helical" evidence="2">
    <location>
        <begin position="6"/>
        <end position="26"/>
    </location>
</feature>
<dbReference type="AlphaFoldDB" id="A0A7I4Y1B0"/>
<evidence type="ECO:0000256" key="2">
    <source>
        <dbReference type="SAM" id="Phobius"/>
    </source>
</evidence>
<dbReference type="OrthoDB" id="10601708at2759"/>
<proteinExistence type="predicted"/>
<feature type="compositionally biased region" description="Basic and acidic residues" evidence="1">
    <location>
        <begin position="120"/>
        <end position="137"/>
    </location>
</feature>
<feature type="region of interest" description="Disordered" evidence="1">
    <location>
        <begin position="33"/>
        <end position="93"/>
    </location>
</feature>
<feature type="compositionally biased region" description="Polar residues" evidence="1">
    <location>
        <begin position="39"/>
        <end position="51"/>
    </location>
</feature>
<feature type="region of interest" description="Disordered" evidence="1">
    <location>
        <begin position="118"/>
        <end position="171"/>
    </location>
</feature>
<keyword evidence="2" id="KW-0472">Membrane</keyword>
<organism evidence="3 4">
    <name type="scientific">Haemonchus contortus</name>
    <name type="common">Barber pole worm</name>
    <dbReference type="NCBI Taxonomy" id="6289"/>
    <lineage>
        <taxon>Eukaryota</taxon>
        <taxon>Metazoa</taxon>
        <taxon>Ecdysozoa</taxon>
        <taxon>Nematoda</taxon>
        <taxon>Chromadorea</taxon>
        <taxon>Rhabditida</taxon>
        <taxon>Rhabditina</taxon>
        <taxon>Rhabditomorpha</taxon>
        <taxon>Strongyloidea</taxon>
        <taxon>Trichostrongylidae</taxon>
        <taxon>Haemonchus</taxon>
    </lineage>
</organism>
<protein>
    <submittedName>
        <fullName evidence="4">Uncharacterized protein</fullName>
    </submittedName>
</protein>
<evidence type="ECO:0000256" key="1">
    <source>
        <dbReference type="SAM" id="MobiDB-lite"/>
    </source>
</evidence>
<dbReference type="Proteomes" id="UP000025227">
    <property type="component" value="Unplaced"/>
</dbReference>